<dbReference type="SUPFAM" id="SSF53474">
    <property type="entry name" value="alpha/beta-Hydrolases"/>
    <property type="match status" value="1"/>
</dbReference>
<accession>A0A941BGR3</accession>
<keyword evidence="4" id="KW-1185">Reference proteome</keyword>
<evidence type="ECO:0000313" key="4">
    <source>
        <dbReference type="Proteomes" id="UP000676246"/>
    </source>
</evidence>
<dbReference type="InterPro" id="IPR038765">
    <property type="entry name" value="Papain-like_cys_pep_sf"/>
</dbReference>
<dbReference type="RefSeq" id="WP_210853804.1">
    <property type="nucleotide sequence ID" value="NZ_JAGQDD010000005.1"/>
</dbReference>
<dbReference type="Gene3D" id="3.90.70.10">
    <property type="entry name" value="Cysteine proteinases"/>
    <property type="match status" value="1"/>
</dbReference>
<dbReference type="CDD" id="cd02619">
    <property type="entry name" value="Peptidase_C1"/>
    <property type="match status" value="1"/>
</dbReference>
<feature type="domain" description="Peptidase C1A papain C-terminal" evidence="2">
    <location>
        <begin position="40"/>
        <end position="282"/>
    </location>
</feature>
<proteinExistence type="predicted"/>
<reference evidence="3 4" key="1">
    <citation type="submission" date="2021-04" db="EMBL/GenBank/DDBJ databases">
        <title>The genome sequence of Ideonella sp. 3Y2.</title>
        <authorList>
            <person name="Liu Y."/>
        </authorList>
    </citation>
    <scope>NUCLEOTIDE SEQUENCE [LARGE SCALE GENOMIC DNA]</scope>
    <source>
        <strain evidence="3 4">3Y2</strain>
    </source>
</reference>
<comment type="caution">
    <text evidence="3">The sequence shown here is derived from an EMBL/GenBank/DDBJ whole genome shotgun (WGS) entry which is preliminary data.</text>
</comment>
<gene>
    <name evidence="3" type="ORF">KAK03_09955</name>
</gene>
<dbReference type="EMBL" id="JAGQDD010000005">
    <property type="protein sequence ID" value="MBQ0930813.1"/>
    <property type="molecule type" value="Genomic_DNA"/>
</dbReference>
<dbReference type="InterPro" id="IPR029058">
    <property type="entry name" value="AB_hydrolase_fold"/>
</dbReference>
<dbReference type="Pfam" id="PF00112">
    <property type="entry name" value="Peptidase_C1"/>
    <property type="match status" value="1"/>
</dbReference>
<feature type="compositionally biased region" description="Basic and acidic residues" evidence="1">
    <location>
        <begin position="149"/>
        <end position="161"/>
    </location>
</feature>
<evidence type="ECO:0000313" key="3">
    <source>
        <dbReference type="EMBL" id="MBQ0930813.1"/>
    </source>
</evidence>
<name>A0A941BGR3_9BURK</name>
<feature type="compositionally biased region" description="Low complexity" evidence="1">
    <location>
        <begin position="292"/>
        <end position="313"/>
    </location>
</feature>
<dbReference type="GO" id="GO:0008234">
    <property type="term" value="F:cysteine-type peptidase activity"/>
    <property type="evidence" value="ECO:0007669"/>
    <property type="project" value="InterPro"/>
</dbReference>
<dbReference type="SUPFAM" id="SSF54001">
    <property type="entry name" value="Cysteine proteinases"/>
    <property type="match status" value="1"/>
</dbReference>
<dbReference type="Proteomes" id="UP000676246">
    <property type="component" value="Unassembled WGS sequence"/>
</dbReference>
<organism evidence="3 4">
    <name type="scientific">Ideonella alba</name>
    <dbReference type="NCBI Taxonomy" id="2824118"/>
    <lineage>
        <taxon>Bacteria</taxon>
        <taxon>Pseudomonadati</taxon>
        <taxon>Pseudomonadota</taxon>
        <taxon>Betaproteobacteria</taxon>
        <taxon>Burkholderiales</taxon>
        <taxon>Sphaerotilaceae</taxon>
        <taxon>Ideonella</taxon>
    </lineage>
</organism>
<dbReference type="GO" id="GO:0006508">
    <property type="term" value="P:proteolysis"/>
    <property type="evidence" value="ECO:0007669"/>
    <property type="project" value="InterPro"/>
</dbReference>
<protein>
    <submittedName>
        <fullName evidence="3">C1 family peptidase</fullName>
    </submittedName>
</protein>
<evidence type="ECO:0000259" key="2">
    <source>
        <dbReference type="SMART" id="SM00645"/>
    </source>
</evidence>
<dbReference type="SMART" id="SM00645">
    <property type="entry name" value="Pept_C1"/>
    <property type="match status" value="1"/>
</dbReference>
<feature type="region of interest" description="Disordered" evidence="1">
    <location>
        <begin position="292"/>
        <end position="317"/>
    </location>
</feature>
<sequence>MPTKNVQIGQRAVSLDARPDRLDLRDRAYLPPLGNLPMQWPGDADVRELLPRYAPMILDQGEEGACTGFGLAAAINYQLFIRGLGGHGPSPRQVSPAMLYQLARLYDEWPGEDYEGSSCRGALKGWHRHGVCRADLWPHGTDPQGRRLSPQEDPKRADDPERNWDVDALACTLGVYYRVDVRSVVDLQAALSENGVVYVSATVHEGWAVPSRKTLTSHADLVRIRTVARPKDAGGHAFALVGYNTDGFVVQNSWGADWGSHGFALLPYEDWVLHASDAWVFTLGVPRLASAPAAAPARRGARSKPAAGTAPARRAPRFLVPTGTGATAAANERPAGLVGADDALMRRYQGLRNRAHQPLDADQAYRHTLVLDRGFPVRNDITADSAASALQTAVLTRPLAWLKAQGSVKLMVYAHGGLNSEADSITRIRVMAPYALANGIYPLFISWRSGPMETISDLVEEQMARFGLGSRGGAPARGWLDRLSETTDRMLEPALRGPGGAMWGQMKLNAERASNDAQGGVRLMVAQLQALKAQIPKLEIHLLGHSAGSIVLGAMLDRLHEAGLKAASLRLFAPACTLRFALDHYRPAVQRGTLAADRLAIHALSDANELNDSVGPYRKSLLYLVSRAFEDVHKMPILGMAKAFDPGSLAADLWSQDRRQEVLDWQAFWSSLGQGQPQVLSKPSVSNGVKGIAASHGCFDNAVDIYAQALGAIVSPQAPVAVKVERLDY</sequence>
<evidence type="ECO:0000256" key="1">
    <source>
        <dbReference type="SAM" id="MobiDB-lite"/>
    </source>
</evidence>
<feature type="region of interest" description="Disordered" evidence="1">
    <location>
        <begin position="139"/>
        <end position="161"/>
    </location>
</feature>
<dbReference type="AlphaFoldDB" id="A0A941BGR3"/>
<dbReference type="InterPro" id="IPR000668">
    <property type="entry name" value="Peptidase_C1A_C"/>
</dbReference>